<evidence type="ECO:0000313" key="1">
    <source>
        <dbReference type="EMBL" id="CDJ67828.1"/>
    </source>
</evidence>
<evidence type="ECO:0000313" key="2">
    <source>
        <dbReference type="Proteomes" id="UP000030754"/>
    </source>
</evidence>
<proteinExistence type="predicted"/>
<dbReference type="Proteomes" id="UP000030754">
    <property type="component" value="Unassembled WGS sequence"/>
</dbReference>
<keyword evidence="2" id="KW-1185">Reference proteome</keyword>
<dbReference type="EMBL" id="HG724900">
    <property type="protein sequence ID" value="CDJ67828.1"/>
    <property type="molecule type" value="Genomic_DNA"/>
</dbReference>
<dbReference type="RefSeq" id="XP_013436295.1">
    <property type="nucleotide sequence ID" value="XM_013580841.1"/>
</dbReference>
<organism evidence="1 2">
    <name type="scientific">Eimeria necatrix</name>
    <dbReference type="NCBI Taxonomy" id="51315"/>
    <lineage>
        <taxon>Eukaryota</taxon>
        <taxon>Sar</taxon>
        <taxon>Alveolata</taxon>
        <taxon>Apicomplexa</taxon>
        <taxon>Conoidasida</taxon>
        <taxon>Coccidia</taxon>
        <taxon>Eucoccidiorida</taxon>
        <taxon>Eimeriorina</taxon>
        <taxon>Eimeriidae</taxon>
        <taxon>Eimeria</taxon>
    </lineage>
</organism>
<dbReference type="GeneID" id="25474390"/>
<gene>
    <name evidence="1" type="ORF">ENH_00042330</name>
</gene>
<dbReference type="VEuPathDB" id="ToxoDB:ENH_00042330"/>
<reference evidence="1" key="2">
    <citation type="submission" date="2013-10" db="EMBL/GenBank/DDBJ databases">
        <authorList>
            <person name="Aslett M."/>
        </authorList>
    </citation>
    <scope>NUCLEOTIDE SEQUENCE [LARGE SCALE GENOMIC DNA]</scope>
    <source>
        <strain evidence="1">Houghton</strain>
    </source>
</reference>
<sequence>MATAVSACNTPSPPCAKEIACQPSGIIRTICTQAPPQHGVRNVFVAARKSEGADAWGGCLRLLKRMKQHADHDESQHKHGMRDVEELEACELVGGLGEAPSRLH</sequence>
<name>U6MXR8_9EIME</name>
<protein>
    <submittedName>
        <fullName evidence="1">Uncharacterized protein</fullName>
    </submittedName>
</protein>
<accession>U6MXR8</accession>
<dbReference type="AlphaFoldDB" id="U6MXR8"/>
<reference evidence="1" key="1">
    <citation type="submission" date="2013-10" db="EMBL/GenBank/DDBJ databases">
        <title>Genomic analysis of the causative agents of coccidiosis in chickens.</title>
        <authorList>
            <person name="Reid A.J."/>
            <person name="Blake D."/>
            <person name="Billington K."/>
            <person name="Browne H."/>
            <person name="Dunn M."/>
            <person name="Hung S."/>
            <person name="Kawahara F."/>
            <person name="Miranda-Saavedra D."/>
            <person name="Mourier T."/>
            <person name="Nagra H."/>
            <person name="Otto T.D."/>
            <person name="Rawlings N."/>
            <person name="Sanchez A."/>
            <person name="Sanders M."/>
            <person name="Subramaniam C."/>
            <person name="Tay Y."/>
            <person name="Dear P."/>
            <person name="Doerig C."/>
            <person name="Gruber A."/>
            <person name="Parkinson J."/>
            <person name="Shirley M."/>
            <person name="Wan K.L."/>
            <person name="Berriman M."/>
            <person name="Tomley F."/>
            <person name="Pain A."/>
        </authorList>
    </citation>
    <scope>NUCLEOTIDE SEQUENCE [LARGE SCALE GENOMIC DNA]</scope>
    <source>
        <strain evidence="1">Houghton</strain>
    </source>
</reference>